<name>A0A345UIN5_9BACT</name>
<reference evidence="5 6" key="1">
    <citation type="submission" date="2018-03" db="EMBL/GenBank/DDBJ databases">
        <title>Phenotypic and genomic properties of Cyclonatronum proteinivorum gen. nov., sp. nov., a haloalkaliphilic bacteroidete from soda lakes possessing Na+-translocating rhodopsin.</title>
        <authorList>
            <person name="Toshchakov S.V."/>
            <person name="Korzhenkov A."/>
            <person name="Samarov N.I."/>
            <person name="Kublanov I.V."/>
            <person name="Muntyan M.S."/>
            <person name="Sorokin D.Y."/>
        </authorList>
    </citation>
    <scope>NUCLEOTIDE SEQUENCE [LARGE SCALE GENOMIC DNA]</scope>
    <source>
        <strain evidence="5 6">Omega</strain>
    </source>
</reference>
<dbReference type="SUPFAM" id="SSF102522">
    <property type="entry name" value="Bacterial fluorinating enzyme, N-terminal domain"/>
    <property type="match status" value="1"/>
</dbReference>
<evidence type="ECO:0000259" key="3">
    <source>
        <dbReference type="Pfam" id="PF01887"/>
    </source>
</evidence>
<accession>A0A345UIN5</accession>
<dbReference type="KEGG" id="cprv:CYPRO_1072"/>
<evidence type="ECO:0000313" key="6">
    <source>
        <dbReference type="Proteomes" id="UP000254808"/>
    </source>
</evidence>
<evidence type="ECO:0000256" key="2">
    <source>
        <dbReference type="ARBA" id="ARBA00024035"/>
    </source>
</evidence>
<dbReference type="OrthoDB" id="9792195at2"/>
<proteinExistence type="inferred from homology"/>
<dbReference type="PANTHER" id="PTHR35092">
    <property type="entry name" value="CHLORINASE MJ1651"/>
    <property type="match status" value="1"/>
</dbReference>
<dbReference type="PIRSF" id="PIRSF006779">
    <property type="entry name" value="UCP006779"/>
    <property type="match status" value="1"/>
</dbReference>
<dbReference type="InterPro" id="IPR023227">
    <property type="entry name" value="SAM_OH_AdoTrfase_C_sf"/>
</dbReference>
<dbReference type="RefSeq" id="WP_114983615.1">
    <property type="nucleotide sequence ID" value="NZ_CP027806.1"/>
</dbReference>
<sequence>MRENPPLITLTTDFGYQDYYTAAMKAAILRINPQARMIDISHALPPQDIMAGAWVLKNAAFDFPPGTVHLCVVDPGVGSDRRPLICEIEGHFFVGPDNGLFPLTASGKNLRAREIQNQDFMRKPVSNTFHGRDIFAPAAAYLSTGTPPEAFGPVVEKPVYYRWAEPIADQEGVQGWVSHIDTYGNLITNIPQNLLPENGNPGVKIYAGSAILDAVEHCYSSVTEGEPLALIGSSGMLEISVRDGNAAEMLSARKGTVVSVVFKK</sequence>
<feature type="domain" description="S-adenosyl-l-methionine hydroxide adenosyltransferase N-terminal" evidence="3">
    <location>
        <begin position="8"/>
        <end position="152"/>
    </location>
</feature>
<dbReference type="PANTHER" id="PTHR35092:SF1">
    <property type="entry name" value="CHLORINASE MJ1651"/>
    <property type="match status" value="1"/>
</dbReference>
<dbReference type="InterPro" id="IPR002747">
    <property type="entry name" value="SAM_OH_AdoTrfase"/>
</dbReference>
<dbReference type="Pfam" id="PF01887">
    <property type="entry name" value="SAM_HAT_N"/>
    <property type="match status" value="1"/>
</dbReference>
<feature type="domain" description="S-adenosyl-l-methionine hydroxide adenosyltransferase C-terminal" evidence="4">
    <location>
        <begin position="175"/>
        <end position="258"/>
    </location>
</feature>
<evidence type="ECO:0000313" key="5">
    <source>
        <dbReference type="EMBL" id="AXJ00337.1"/>
    </source>
</evidence>
<protein>
    <recommendedName>
        <fullName evidence="7">S-adenosyl-l-methionine hydroxide adenosyltransferase</fullName>
    </recommendedName>
</protein>
<keyword evidence="6" id="KW-1185">Reference proteome</keyword>
<gene>
    <name evidence="5" type="ORF">CYPRO_1072</name>
</gene>
<dbReference type="InterPro" id="IPR023228">
    <property type="entry name" value="SAM_OH_AdoTrfase_N_sf"/>
</dbReference>
<dbReference type="Gene3D" id="2.40.30.90">
    <property type="entry name" value="Bacterial fluorinating enzyme like"/>
    <property type="match status" value="1"/>
</dbReference>
<dbReference type="Pfam" id="PF20257">
    <property type="entry name" value="SAM_HAT_C"/>
    <property type="match status" value="1"/>
</dbReference>
<keyword evidence="1" id="KW-0949">S-adenosyl-L-methionine</keyword>
<dbReference type="Gene3D" id="3.40.50.10790">
    <property type="entry name" value="S-adenosyl-l-methionine hydroxide adenosyltransferase, N-terminal"/>
    <property type="match status" value="1"/>
</dbReference>
<dbReference type="InterPro" id="IPR046469">
    <property type="entry name" value="SAM_HAT_N"/>
</dbReference>
<evidence type="ECO:0000256" key="1">
    <source>
        <dbReference type="ARBA" id="ARBA00022691"/>
    </source>
</evidence>
<evidence type="ECO:0000259" key="4">
    <source>
        <dbReference type="Pfam" id="PF20257"/>
    </source>
</evidence>
<dbReference type="AlphaFoldDB" id="A0A345UIN5"/>
<dbReference type="SUPFAM" id="SSF101852">
    <property type="entry name" value="Bacterial fluorinating enzyme, C-terminal domain"/>
    <property type="match status" value="1"/>
</dbReference>
<dbReference type="InterPro" id="IPR046470">
    <property type="entry name" value="SAM_HAT_C"/>
</dbReference>
<dbReference type="Proteomes" id="UP000254808">
    <property type="component" value="Chromosome"/>
</dbReference>
<organism evidence="5 6">
    <name type="scientific">Cyclonatronum proteinivorum</name>
    <dbReference type="NCBI Taxonomy" id="1457365"/>
    <lineage>
        <taxon>Bacteria</taxon>
        <taxon>Pseudomonadati</taxon>
        <taxon>Balneolota</taxon>
        <taxon>Balneolia</taxon>
        <taxon>Balneolales</taxon>
        <taxon>Cyclonatronaceae</taxon>
        <taxon>Cyclonatronum</taxon>
    </lineage>
</organism>
<comment type="similarity">
    <text evidence="2">Belongs to the SAM hydrolase / SAM-dependent halogenase family.</text>
</comment>
<dbReference type="EMBL" id="CP027806">
    <property type="protein sequence ID" value="AXJ00337.1"/>
    <property type="molecule type" value="Genomic_DNA"/>
</dbReference>
<evidence type="ECO:0008006" key="7">
    <source>
        <dbReference type="Google" id="ProtNLM"/>
    </source>
</evidence>